<evidence type="ECO:0000313" key="2">
    <source>
        <dbReference type="EMBL" id="KAB0677579.1"/>
    </source>
</evidence>
<dbReference type="GO" id="GO:0016787">
    <property type="term" value="F:hydrolase activity"/>
    <property type="evidence" value="ECO:0007669"/>
    <property type="project" value="UniProtKB-KW"/>
</dbReference>
<dbReference type="PRINTS" id="PR00111">
    <property type="entry name" value="ABHYDROLASE"/>
</dbReference>
<dbReference type="InterPro" id="IPR050266">
    <property type="entry name" value="AB_hydrolase_sf"/>
</dbReference>
<dbReference type="Gene3D" id="3.40.50.1820">
    <property type="entry name" value="alpha/beta hydrolase"/>
    <property type="match status" value="1"/>
</dbReference>
<evidence type="ECO:0000313" key="3">
    <source>
        <dbReference type="Proteomes" id="UP000432089"/>
    </source>
</evidence>
<dbReference type="SUPFAM" id="SSF53474">
    <property type="entry name" value="alpha/beta-Hydrolases"/>
    <property type="match status" value="1"/>
</dbReference>
<accession>A0A7V7PLZ7</accession>
<dbReference type="Proteomes" id="UP000432089">
    <property type="component" value="Unassembled WGS sequence"/>
</dbReference>
<proteinExistence type="predicted"/>
<reference evidence="2 3" key="1">
    <citation type="submission" date="2019-09" db="EMBL/GenBank/DDBJ databases">
        <title>YIM 132180 draft genome.</title>
        <authorList>
            <person name="Zhang K."/>
        </authorList>
    </citation>
    <scope>NUCLEOTIDE SEQUENCE [LARGE SCALE GENOMIC DNA]</scope>
    <source>
        <strain evidence="2 3">YIM 132180</strain>
    </source>
</reference>
<organism evidence="2 3">
    <name type="scientific">Plantimonas leprariae</name>
    <dbReference type="NCBI Taxonomy" id="2615207"/>
    <lineage>
        <taxon>Bacteria</taxon>
        <taxon>Pseudomonadati</taxon>
        <taxon>Pseudomonadota</taxon>
        <taxon>Alphaproteobacteria</taxon>
        <taxon>Hyphomicrobiales</taxon>
        <taxon>Aurantimonadaceae</taxon>
        <taxon>Plantimonas</taxon>
    </lineage>
</organism>
<keyword evidence="2" id="KW-0378">Hydrolase</keyword>
<dbReference type="EMBL" id="VZDO01000016">
    <property type="protein sequence ID" value="KAB0677579.1"/>
    <property type="molecule type" value="Genomic_DNA"/>
</dbReference>
<name>A0A7V7PLZ7_9HYPH</name>
<evidence type="ECO:0000259" key="1">
    <source>
        <dbReference type="Pfam" id="PF00561"/>
    </source>
</evidence>
<keyword evidence="3" id="KW-1185">Reference proteome</keyword>
<feature type="domain" description="AB hydrolase-1" evidence="1">
    <location>
        <begin position="69"/>
        <end position="304"/>
    </location>
</feature>
<dbReference type="GO" id="GO:0016020">
    <property type="term" value="C:membrane"/>
    <property type="evidence" value="ECO:0007669"/>
    <property type="project" value="TreeGrafter"/>
</dbReference>
<sequence>MLNLVATRRSTRVSGRCGLIRDRKFLEGARVAEANLFHGEYYVALDDVELSYTVSGSGPPLFAVSAGWGPGSSYLTRGLAPLTLDFTLVSIATRGSGKSSRPRDETAMGSADMARDVEGLRQHLGLPFIDLLGHSNGGAIAISFAEQFPKSCRRLVLVDSQLLGFDGSDATHAILAKRHDDPRYSEAVSNFRSATTAFDDVSFTNWLISFFPLYFYDPEANAQKMADTLDLPIRAWCAEKQWAIDRRPSAAQVDQLSLITAKTLIVVGEDDFITPVPVSERIRDCIRNSRLKVLSACGHVPWIEQPTLFFKEVSSFLKVPLEDEKDR</sequence>
<gene>
    <name evidence="2" type="ORF">F6X38_18065</name>
</gene>
<dbReference type="PANTHER" id="PTHR43798:SF33">
    <property type="entry name" value="HYDROLASE, PUTATIVE (AFU_ORTHOLOGUE AFUA_2G14860)-RELATED"/>
    <property type="match status" value="1"/>
</dbReference>
<dbReference type="Pfam" id="PF00561">
    <property type="entry name" value="Abhydrolase_1"/>
    <property type="match status" value="1"/>
</dbReference>
<comment type="caution">
    <text evidence="2">The sequence shown here is derived from an EMBL/GenBank/DDBJ whole genome shotgun (WGS) entry which is preliminary data.</text>
</comment>
<dbReference type="PANTHER" id="PTHR43798">
    <property type="entry name" value="MONOACYLGLYCEROL LIPASE"/>
    <property type="match status" value="1"/>
</dbReference>
<dbReference type="InterPro" id="IPR000073">
    <property type="entry name" value="AB_hydrolase_1"/>
</dbReference>
<dbReference type="AlphaFoldDB" id="A0A7V7PLZ7"/>
<protein>
    <submittedName>
        <fullName evidence="2">Alpha/beta hydrolase</fullName>
    </submittedName>
</protein>
<dbReference type="InterPro" id="IPR029058">
    <property type="entry name" value="AB_hydrolase_fold"/>
</dbReference>